<reference evidence="2 3" key="1">
    <citation type="submission" date="2017-10" db="EMBL/GenBank/DDBJ databases">
        <title>Sedimentibacterium mangrovi gen. nov., sp. nov., a novel member of family Phyllobacteriacea isolated from mangrove sediment.</title>
        <authorList>
            <person name="Liao H."/>
            <person name="Tian Y."/>
        </authorList>
    </citation>
    <scope>NUCLEOTIDE SEQUENCE [LARGE SCALE GENOMIC DNA]</scope>
    <source>
        <strain evidence="2 3">X9-2-2</strain>
    </source>
</reference>
<dbReference type="Pfam" id="PF16233">
    <property type="entry name" value="DUF4893"/>
    <property type="match status" value="1"/>
</dbReference>
<keyword evidence="3" id="KW-1185">Reference proteome</keyword>
<dbReference type="EMBL" id="PDVP01000003">
    <property type="protein sequence ID" value="PHP67502.1"/>
    <property type="molecule type" value="Genomic_DNA"/>
</dbReference>
<evidence type="ECO:0000313" key="2">
    <source>
        <dbReference type="EMBL" id="PHP67502.1"/>
    </source>
</evidence>
<dbReference type="InterPro" id="IPR032609">
    <property type="entry name" value="DUF4893"/>
</dbReference>
<organism evidence="2 3">
    <name type="scientific">Zhengella mangrovi</name>
    <dbReference type="NCBI Taxonomy" id="1982044"/>
    <lineage>
        <taxon>Bacteria</taxon>
        <taxon>Pseudomonadati</taxon>
        <taxon>Pseudomonadota</taxon>
        <taxon>Alphaproteobacteria</taxon>
        <taxon>Hyphomicrobiales</taxon>
        <taxon>Notoacmeibacteraceae</taxon>
        <taxon>Zhengella</taxon>
    </lineage>
</organism>
<keyword evidence="1" id="KW-0732">Signal</keyword>
<evidence type="ECO:0000313" key="3">
    <source>
        <dbReference type="Proteomes" id="UP000221168"/>
    </source>
</evidence>
<comment type="caution">
    <text evidence="2">The sequence shown here is derived from an EMBL/GenBank/DDBJ whole genome shotgun (WGS) entry which is preliminary data.</text>
</comment>
<feature type="signal peptide" evidence="1">
    <location>
        <begin position="1"/>
        <end position="22"/>
    </location>
</feature>
<proteinExistence type="predicted"/>
<gene>
    <name evidence="2" type="ORF">CSC94_07285</name>
</gene>
<dbReference type="OrthoDB" id="9153930at2"/>
<protein>
    <submittedName>
        <fullName evidence="2">DUF4893 domain-containing protein</fullName>
    </submittedName>
</protein>
<feature type="chain" id="PRO_5013733439" evidence="1">
    <location>
        <begin position="23"/>
        <end position="193"/>
    </location>
</feature>
<accession>A0A2G1QPS3</accession>
<dbReference type="Proteomes" id="UP000221168">
    <property type="component" value="Unassembled WGS sequence"/>
</dbReference>
<sequence length="193" mass="21794">MTRMPRVLVTFAVALAATAAMATGEIMSLMTKSDSQRLENFDTTRARAIAVARSEGAPQDIKTLNQILEGKPQPFSTADLTGNWQCRVTKLDGPVSLVVYSWFRCRITDDGSGWRLEKLTGSQRTTGRFFTESDTRLVYLGSGHYSYEQPLAYPQNNERDEVAYAYLLDDGRLRMEFPAPHLESKFDILELKR</sequence>
<dbReference type="RefSeq" id="WP_099305442.1">
    <property type="nucleotide sequence ID" value="NZ_PDVP01000003.1"/>
</dbReference>
<evidence type="ECO:0000256" key="1">
    <source>
        <dbReference type="SAM" id="SignalP"/>
    </source>
</evidence>
<dbReference type="AlphaFoldDB" id="A0A2G1QPS3"/>
<name>A0A2G1QPS3_9HYPH</name>